<comment type="subunit">
    <text evidence="4">Homotrimer.</text>
</comment>
<dbReference type="Pfam" id="PF01081">
    <property type="entry name" value="Aldolase"/>
    <property type="match status" value="1"/>
</dbReference>
<dbReference type="NCBIfam" id="TIGR01182">
    <property type="entry name" value="eda"/>
    <property type="match status" value="1"/>
</dbReference>
<dbReference type="Gene3D" id="3.20.20.70">
    <property type="entry name" value="Aldolase class I"/>
    <property type="match status" value="1"/>
</dbReference>
<organism evidence="9 10">
    <name type="scientific">Prauserella flavalba</name>
    <dbReference type="NCBI Taxonomy" id="1477506"/>
    <lineage>
        <taxon>Bacteria</taxon>
        <taxon>Bacillati</taxon>
        <taxon>Actinomycetota</taxon>
        <taxon>Actinomycetes</taxon>
        <taxon>Pseudonocardiales</taxon>
        <taxon>Pseudonocardiaceae</taxon>
        <taxon>Prauserella</taxon>
    </lineage>
</organism>
<comment type="pathway">
    <text evidence="2">Carbohydrate acid metabolism; 2-dehydro-3-deoxy-D-gluconate degradation; D-glyceraldehyde 3-phosphate and pyruvate from 2-dehydro-3-deoxy-D-gluconate: step 2/2.</text>
</comment>
<dbReference type="Proteomes" id="UP000247892">
    <property type="component" value="Unassembled WGS sequence"/>
</dbReference>
<keyword evidence="6" id="KW-0456">Lyase</keyword>
<comment type="caution">
    <text evidence="9">The sequence shown here is derived from an EMBL/GenBank/DDBJ whole genome shotgun (WGS) entry which is preliminary data.</text>
</comment>
<dbReference type="EMBL" id="MASU01000009">
    <property type="protein sequence ID" value="PXY28778.1"/>
    <property type="molecule type" value="Genomic_DNA"/>
</dbReference>
<dbReference type="PROSITE" id="PS00159">
    <property type="entry name" value="ALDOLASE_KDPG_KHG_1"/>
    <property type="match status" value="1"/>
</dbReference>
<dbReference type="OrthoDB" id="9805177at2"/>
<dbReference type="PANTHER" id="PTHR30246">
    <property type="entry name" value="2-KETO-3-DEOXY-6-PHOSPHOGLUCONATE ALDOLASE"/>
    <property type="match status" value="1"/>
</dbReference>
<dbReference type="PROSITE" id="PS00160">
    <property type="entry name" value="ALDOLASE_KDPG_KHG_2"/>
    <property type="match status" value="1"/>
</dbReference>
<comment type="catalytic activity">
    <reaction evidence="1">
        <text>2-dehydro-3-deoxy-6-phospho-D-gluconate = D-glyceraldehyde 3-phosphate + pyruvate</text>
        <dbReference type="Rhea" id="RHEA:17089"/>
        <dbReference type="ChEBI" id="CHEBI:15361"/>
        <dbReference type="ChEBI" id="CHEBI:57569"/>
        <dbReference type="ChEBI" id="CHEBI:59776"/>
        <dbReference type="EC" id="4.1.2.14"/>
    </reaction>
</comment>
<evidence type="ECO:0000256" key="5">
    <source>
        <dbReference type="ARBA" id="ARBA00013063"/>
    </source>
</evidence>
<keyword evidence="8" id="KW-0119">Carbohydrate metabolism</keyword>
<gene>
    <name evidence="9" type="ORF">BA062_23365</name>
</gene>
<dbReference type="InterPro" id="IPR000887">
    <property type="entry name" value="Aldlse_KDPG_KHG"/>
</dbReference>
<dbReference type="InterPro" id="IPR031337">
    <property type="entry name" value="KDPG/KHG_AS_1"/>
</dbReference>
<dbReference type="PANTHER" id="PTHR30246:SF1">
    <property type="entry name" value="2-DEHYDRO-3-DEOXY-6-PHOSPHOGALACTONATE ALDOLASE-RELATED"/>
    <property type="match status" value="1"/>
</dbReference>
<evidence type="ECO:0000256" key="3">
    <source>
        <dbReference type="ARBA" id="ARBA00006906"/>
    </source>
</evidence>
<dbReference type="EC" id="4.1.2.14" evidence="5"/>
<accession>A0A318M5M5</accession>
<evidence type="ECO:0000256" key="1">
    <source>
        <dbReference type="ARBA" id="ARBA00000654"/>
    </source>
</evidence>
<sequence>MTTGRELLDLSPVLPVVVLDRAEDAVPVAEALLAGGIRAIELTLRTPVALDAITRVASAVPDIVVGAGTVTRPEHARQAADAGAAFLVTPGATDSVLDGAFATGLPFLPGAATVSEAMRLAERGLDTLKFFPAEASGGAPALSAIAGPLPGLRFCPTGGITVASAPRYLALPNVGCVGGTWLTPKDAVAARDYARIEALAKEASALER</sequence>
<dbReference type="AlphaFoldDB" id="A0A318M5M5"/>
<evidence type="ECO:0000313" key="10">
    <source>
        <dbReference type="Proteomes" id="UP000247892"/>
    </source>
</evidence>
<protein>
    <recommendedName>
        <fullName evidence="5">2-dehydro-3-deoxy-phosphogluconate aldolase</fullName>
        <ecNumber evidence="5">4.1.2.14</ecNumber>
    </recommendedName>
</protein>
<dbReference type="InterPro" id="IPR013785">
    <property type="entry name" value="Aldolase_TIM"/>
</dbReference>
<evidence type="ECO:0000313" key="9">
    <source>
        <dbReference type="EMBL" id="PXY28778.1"/>
    </source>
</evidence>
<dbReference type="GO" id="GO:0008675">
    <property type="term" value="F:2-dehydro-3-deoxy-phosphogluconate aldolase activity"/>
    <property type="evidence" value="ECO:0007669"/>
    <property type="project" value="UniProtKB-EC"/>
</dbReference>
<keyword evidence="10" id="KW-1185">Reference proteome</keyword>
<evidence type="ECO:0000256" key="8">
    <source>
        <dbReference type="ARBA" id="ARBA00023277"/>
    </source>
</evidence>
<reference evidence="9 10" key="1">
    <citation type="submission" date="2016-07" db="EMBL/GenBank/DDBJ databases">
        <title>Draft genome sequence of Prauserella sp. YIM 121212, isolated from alkaline soil.</title>
        <authorList>
            <person name="Ruckert C."/>
            <person name="Albersmeier A."/>
            <person name="Jiang C.-L."/>
            <person name="Jiang Y."/>
            <person name="Kalinowski J."/>
            <person name="Schneider O."/>
            <person name="Winkler A."/>
            <person name="Zotchev S.B."/>
        </authorList>
    </citation>
    <scope>NUCLEOTIDE SEQUENCE [LARGE SCALE GENOMIC DNA]</scope>
    <source>
        <strain evidence="9 10">YIM 121212</strain>
    </source>
</reference>
<evidence type="ECO:0000256" key="6">
    <source>
        <dbReference type="ARBA" id="ARBA00023239"/>
    </source>
</evidence>
<evidence type="ECO:0000256" key="2">
    <source>
        <dbReference type="ARBA" id="ARBA00004736"/>
    </source>
</evidence>
<dbReference type="RefSeq" id="WP_110340290.1">
    <property type="nucleotide sequence ID" value="NZ_JBHVKT010000048.1"/>
</dbReference>
<dbReference type="CDD" id="cd00452">
    <property type="entry name" value="KDPG_aldolase"/>
    <property type="match status" value="1"/>
</dbReference>
<proteinExistence type="inferred from homology"/>
<dbReference type="SUPFAM" id="SSF51569">
    <property type="entry name" value="Aldolase"/>
    <property type="match status" value="1"/>
</dbReference>
<comment type="similarity">
    <text evidence="3">Belongs to the KHG/KDPG aldolase family.</text>
</comment>
<evidence type="ECO:0000256" key="4">
    <source>
        <dbReference type="ARBA" id="ARBA00011233"/>
    </source>
</evidence>
<evidence type="ECO:0000256" key="7">
    <source>
        <dbReference type="ARBA" id="ARBA00023270"/>
    </source>
</evidence>
<dbReference type="InterPro" id="IPR031338">
    <property type="entry name" value="KDPG/KHG_AS_2"/>
</dbReference>
<name>A0A318M5M5_9PSEU</name>
<dbReference type="NCBIfam" id="NF004325">
    <property type="entry name" value="PRK05718.1"/>
    <property type="match status" value="1"/>
</dbReference>
<keyword evidence="7" id="KW-0704">Schiff base</keyword>